<proteinExistence type="predicted"/>
<keyword evidence="1" id="KW-0521">NADP</keyword>
<organism evidence="4 5">
    <name type="scientific">Diaporthe australafricana</name>
    <dbReference type="NCBI Taxonomy" id="127596"/>
    <lineage>
        <taxon>Eukaryota</taxon>
        <taxon>Fungi</taxon>
        <taxon>Dikarya</taxon>
        <taxon>Ascomycota</taxon>
        <taxon>Pezizomycotina</taxon>
        <taxon>Sordariomycetes</taxon>
        <taxon>Sordariomycetidae</taxon>
        <taxon>Diaporthales</taxon>
        <taxon>Diaporthaceae</taxon>
        <taxon>Diaporthe</taxon>
    </lineage>
</organism>
<dbReference type="Pfam" id="PF05368">
    <property type="entry name" value="NmrA"/>
    <property type="match status" value="1"/>
</dbReference>
<dbReference type="InterPro" id="IPR008030">
    <property type="entry name" value="NmrA-like"/>
</dbReference>
<dbReference type="InterPro" id="IPR036291">
    <property type="entry name" value="NAD(P)-bd_dom_sf"/>
</dbReference>
<feature type="domain" description="NmrA-like" evidence="3">
    <location>
        <begin position="7"/>
        <end position="135"/>
    </location>
</feature>
<dbReference type="Gene3D" id="3.40.50.720">
    <property type="entry name" value="NAD(P)-binding Rossmann-like Domain"/>
    <property type="match status" value="1"/>
</dbReference>
<protein>
    <recommendedName>
        <fullName evidence="3">NmrA-like domain-containing protein</fullName>
    </recommendedName>
</protein>
<dbReference type="Proteomes" id="UP001583177">
    <property type="component" value="Unassembled WGS sequence"/>
</dbReference>
<comment type="caution">
    <text evidence="4">The sequence shown here is derived from an EMBL/GenBank/DDBJ whole genome shotgun (WGS) entry which is preliminary data.</text>
</comment>
<dbReference type="SUPFAM" id="SSF51735">
    <property type="entry name" value="NAD(P)-binding Rossmann-fold domains"/>
    <property type="match status" value="1"/>
</dbReference>
<dbReference type="InterPro" id="IPR051609">
    <property type="entry name" value="NmrA/Isoflavone_reductase-like"/>
</dbReference>
<evidence type="ECO:0000313" key="5">
    <source>
        <dbReference type="Proteomes" id="UP001583177"/>
    </source>
</evidence>
<evidence type="ECO:0000256" key="2">
    <source>
        <dbReference type="ARBA" id="ARBA00023002"/>
    </source>
</evidence>
<gene>
    <name evidence="4" type="ORF">Daus18300_011443</name>
</gene>
<name>A0ABR3W747_9PEZI</name>
<evidence type="ECO:0000256" key="1">
    <source>
        <dbReference type="ARBA" id="ARBA00022857"/>
    </source>
</evidence>
<dbReference type="PANTHER" id="PTHR47706:SF10">
    <property type="entry name" value="NMRA-LIKE DOMAIN-CONTAINING PROTEIN"/>
    <property type="match status" value="1"/>
</dbReference>
<sequence>MSAPAIKNVVVVGASGNVGRSTLKALSEDGFQVTGLSRHPPVDSIPADVEFINSDYSASSFLTAFKGQDAVISTLSSTGPGALDLHKSLIDAAIAAGVKTFIPSEYGVDTLDRSSPDFIPFLAEKIAILNYLRECQNQLL</sequence>
<dbReference type="EMBL" id="JAWRVE010000139">
    <property type="protein sequence ID" value="KAL1854424.1"/>
    <property type="molecule type" value="Genomic_DNA"/>
</dbReference>
<accession>A0ABR3W747</accession>
<evidence type="ECO:0000313" key="4">
    <source>
        <dbReference type="EMBL" id="KAL1854424.1"/>
    </source>
</evidence>
<dbReference type="PANTHER" id="PTHR47706">
    <property type="entry name" value="NMRA-LIKE FAMILY PROTEIN"/>
    <property type="match status" value="1"/>
</dbReference>
<evidence type="ECO:0000259" key="3">
    <source>
        <dbReference type="Pfam" id="PF05368"/>
    </source>
</evidence>
<keyword evidence="5" id="KW-1185">Reference proteome</keyword>
<keyword evidence="2" id="KW-0560">Oxidoreductase</keyword>
<reference evidence="4 5" key="1">
    <citation type="journal article" date="2024" name="IMA Fungus">
        <title>IMA Genome - F19 : A genome assembly and annotation guide to empower mycologists, including annotated draft genome sequences of Ceratocystis pirilliformis, Diaporthe australafricana, Fusarium ophioides, Paecilomyces lecythidis, and Sporothrix stenoceras.</title>
        <authorList>
            <person name="Aylward J."/>
            <person name="Wilson A.M."/>
            <person name="Visagie C.M."/>
            <person name="Spraker J."/>
            <person name="Barnes I."/>
            <person name="Buitendag C."/>
            <person name="Ceriani C."/>
            <person name="Del Mar Angel L."/>
            <person name="du Plessis D."/>
            <person name="Fuchs T."/>
            <person name="Gasser K."/>
            <person name="Kramer D."/>
            <person name="Li W."/>
            <person name="Munsamy K."/>
            <person name="Piso A."/>
            <person name="Price J.L."/>
            <person name="Sonnekus B."/>
            <person name="Thomas C."/>
            <person name="van der Nest A."/>
            <person name="van Dijk A."/>
            <person name="van Heerden A."/>
            <person name="van Vuuren N."/>
            <person name="Yilmaz N."/>
            <person name="Duong T.A."/>
            <person name="van der Merwe N.A."/>
            <person name="Wingfield M.J."/>
            <person name="Wingfield B.D."/>
        </authorList>
    </citation>
    <scope>NUCLEOTIDE SEQUENCE [LARGE SCALE GENOMIC DNA]</scope>
    <source>
        <strain evidence="4 5">CMW 18300</strain>
    </source>
</reference>